<dbReference type="Proteomes" id="UP000198885">
    <property type="component" value="Unassembled WGS sequence"/>
</dbReference>
<organism evidence="1 2">
    <name type="scientific">Tranquillimonas rosea</name>
    <dbReference type="NCBI Taxonomy" id="641238"/>
    <lineage>
        <taxon>Bacteria</taxon>
        <taxon>Pseudomonadati</taxon>
        <taxon>Pseudomonadota</taxon>
        <taxon>Alphaproteobacteria</taxon>
        <taxon>Rhodobacterales</taxon>
        <taxon>Roseobacteraceae</taxon>
        <taxon>Tranquillimonas</taxon>
    </lineage>
</organism>
<gene>
    <name evidence="1" type="ORF">SAMN04490244_11354</name>
</gene>
<dbReference type="GO" id="GO:0016791">
    <property type="term" value="F:phosphatase activity"/>
    <property type="evidence" value="ECO:0007669"/>
    <property type="project" value="TreeGrafter"/>
</dbReference>
<dbReference type="STRING" id="641238.SAMN04490244_11354"/>
<proteinExistence type="predicted"/>
<sequence length="304" mass="32535">MTETLLAESDAAFESYLAVRHRLPAARFGTDWTTASSLAEVAAPFDLVLLDAYGVLNVGETPIAGAAACIAALRQAGKAVMVVSNSAGYPKRRMMDRYRRLGFDFAPDEVATSREALLAHLAQAAPRRWGLMLGSADGTEGLGGIDACFLAEDRAIYDAVDGFLLIGSEGWTETRQAMLEASLRQRPRPVCVGNPDIVAPREDGLSREPGFFAHRLIDATGMSVRFFGKPFPEIFDLALARCADPPAPERVLMVGDTLHTDILGGRAMGFATALVTDHGSLAKLDAAEAIRRSEIVPDFVIGGI</sequence>
<dbReference type="EMBL" id="FOGU01000013">
    <property type="protein sequence ID" value="SES37436.1"/>
    <property type="molecule type" value="Genomic_DNA"/>
</dbReference>
<keyword evidence="1" id="KW-0378">Hydrolase</keyword>
<dbReference type="InterPro" id="IPR036412">
    <property type="entry name" value="HAD-like_sf"/>
</dbReference>
<keyword evidence="2" id="KW-1185">Reference proteome</keyword>
<dbReference type="GO" id="GO:0005737">
    <property type="term" value="C:cytoplasm"/>
    <property type="evidence" value="ECO:0007669"/>
    <property type="project" value="TreeGrafter"/>
</dbReference>
<dbReference type="InterPro" id="IPR006357">
    <property type="entry name" value="HAD-SF_hydro_IIA"/>
</dbReference>
<dbReference type="RefSeq" id="WP_092695976.1">
    <property type="nucleotide sequence ID" value="NZ_FOGU01000013.1"/>
</dbReference>
<dbReference type="InterPro" id="IPR023214">
    <property type="entry name" value="HAD_sf"/>
</dbReference>
<dbReference type="OrthoDB" id="148966at2"/>
<dbReference type="AlphaFoldDB" id="A0A1H9WU36"/>
<dbReference type="Pfam" id="PF13242">
    <property type="entry name" value="Hydrolase_like"/>
    <property type="match status" value="1"/>
</dbReference>
<evidence type="ECO:0000313" key="2">
    <source>
        <dbReference type="Proteomes" id="UP000198885"/>
    </source>
</evidence>
<dbReference type="SUPFAM" id="SSF56784">
    <property type="entry name" value="HAD-like"/>
    <property type="match status" value="1"/>
</dbReference>
<accession>A0A1H9WU36</accession>
<dbReference type="Gene3D" id="3.40.50.1000">
    <property type="entry name" value="HAD superfamily/HAD-like"/>
    <property type="match status" value="2"/>
</dbReference>
<protein>
    <submittedName>
        <fullName evidence="1">HAD-superfamily class IIA hydrolase, TIGR01459</fullName>
    </submittedName>
</protein>
<dbReference type="PANTHER" id="PTHR19288:SF90">
    <property type="entry name" value="OS08G0542600 PROTEIN"/>
    <property type="match status" value="1"/>
</dbReference>
<evidence type="ECO:0000313" key="1">
    <source>
        <dbReference type="EMBL" id="SES37436.1"/>
    </source>
</evidence>
<reference evidence="1 2" key="1">
    <citation type="submission" date="2016-10" db="EMBL/GenBank/DDBJ databases">
        <authorList>
            <person name="de Groot N.N."/>
        </authorList>
    </citation>
    <scope>NUCLEOTIDE SEQUENCE [LARGE SCALE GENOMIC DNA]</scope>
    <source>
        <strain evidence="1 2">DSM 23042</strain>
    </source>
</reference>
<dbReference type="PANTHER" id="PTHR19288">
    <property type="entry name" value="4-NITROPHENYLPHOSPHATASE-RELATED"/>
    <property type="match status" value="1"/>
</dbReference>
<name>A0A1H9WU36_9RHOB</name>
<dbReference type="Pfam" id="PF13344">
    <property type="entry name" value="Hydrolase_6"/>
    <property type="match status" value="1"/>
</dbReference>